<evidence type="ECO:0000256" key="2">
    <source>
        <dbReference type="ARBA" id="ARBA00008664"/>
    </source>
</evidence>
<comment type="catalytic activity">
    <reaction evidence="1">
        <text>a 1,2-diacyl-sn-glycero-3-phosphocholine + H2O = a 1,2-diacyl-sn-glycero-3-phosphate + choline + H(+)</text>
        <dbReference type="Rhea" id="RHEA:14445"/>
        <dbReference type="ChEBI" id="CHEBI:15354"/>
        <dbReference type="ChEBI" id="CHEBI:15377"/>
        <dbReference type="ChEBI" id="CHEBI:15378"/>
        <dbReference type="ChEBI" id="CHEBI:57643"/>
        <dbReference type="ChEBI" id="CHEBI:58608"/>
        <dbReference type="EC" id="3.1.4.4"/>
    </reaction>
</comment>
<evidence type="ECO:0000313" key="8">
    <source>
        <dbReference type="EMBL" id="EEE07867.1"/>
    </source>
</evidence>
<proteinExistence type="inferred from homology"/>
<evidence type="ECO:0000256" key="3">
    <source>
        <dbReference type="ARBA" id="ARBA00012027"/>
    </source>
</evidence>
<protein>
    <recommendedName>
        <fullName evidence="3">phospholipase D</fullName>
        <ecNumber evidence="3">3.1.4.4</ecNumber>
    </recommendedName>
</protein>
<dbReference type="InterPro" id="IPR051406">
    <property type="entry name" value="PLD_domain"/>
</dbReference>
<dbReference type="PANTHER" id="PTHR43856">
    <property type="entry name" value="CARDIOLIPIN HYDROLASE"/>
    <property type="match status" value="1"/>
</dbReference>
<dbReference type="EMBL" id="ACFC01000003">
    <property type="protein sequence ID" value="EEE07867.1"/>
    <property type="molecule type" value="Genomic_DNA"/>
</dbReference>
<sequence length="276" mass="29934">MQRRRAPMLPAYGAALTAACLRGHRIAPVSAYACHRAARNARRAISNVAVATRLRYTHGPLSRNCPLSPMLSRNRLAATCLAASLLVTPYAAFGKTHNESLLQQAIDFVSRLLPTPTHEAPATQVVESAFSPDGGAEALVLKAIGAARSSIRVAAYSFTSPAVTRALLDAKRRGVNVAVVVDDKGNRAKNSKQALNLLVNAGIPTRTIDTYAIHHDKYLVIDAEHVETGSFNYSASAASRNSENVVVVWNNPQLASRYLTHWQSRFDQGTPYRSTY</sequence>
<evidence type="ECO:0000256" key="5">
    <source>
        <dbReference type="ARBA" id="ARBA00022963"/>
    </source>
</evidence>
<gene>
    <name evidence="8" type="ORF">BURMUCGD2_2076</name>
</gene>
<name>B9BMK7_9BURK</name>
<dbReference type="SUPFAM" id="SSF56024">
    <property type="entry name" value="Phospholipase D/nuclease"/>
    <property type="match status" value="1"/>
</dbReference>
<evidence type="ECO:0000313" key="9">
    <source>
        <dbReference type="Proteomes" id="UP000004535"/>
    </source>
</evidence>
<dbReference type="AlphaFoldDB" id="B9BMK7"/>
<dbReference type="SMART" id="SM00155">
    <property type="entry name" value="PLDc"/>
    <property type="match status" value="1"/>
</dbReference>
<dbReference type="GO" id="GO:0016891">
    <property type="term" value="F:RNA endonuclease activity producing 5'-phosphomonoesters, hydrolytic mechanism"/>
    <property type="evidence" value="ECO:0007669"/>
    <property type="project" value="TreeGrafter"/>
</dbReference>
<dbReference type="Proteomes" id="UP000004535">
    <property type="component" value="Unassembled WGS sequence"/>
</dbReference>
<evidence type="ECO:0000256" key="1">
    <source>
        <dbReference type="ARBA" id="ARBA00000798"/>
    </source>
</evidence>
<dbReference type="InterPro" id="IPR001736">
    <property type="entry name" value="PLipase_D/transphosphatidylase"/>
</dbReference>
<dbReference type="GO" id="GO:0016042">
    <property type="term" value="P:lipid catabolic process"/>
    <property type="evidence" value="ECO:0007669"/>
    <property type="project" value="UniProtKB-KW"/>
</dbReference>
<dbReference type="InterPro" id="IPR025202">
    <property type="entry name" value="PLD-like_dom"/>
</dbReference>
<accession>B9BMK7</accession>
<comment type="caution">
    <text evidence="8">The sequence shown here is derived from an EMBL/GenBank/DDBJ whole genome shotgun (WGS) entry which is preliminary data.</text>
</comment>
<keyword evidence="5" id="KW-0442">Lipid degradation</keyword>
<organism evidence="8 9">
    <name type="scientific">Burkholderia multivorans CGD2</name>
    <dbReference type="NCBI Taxonomy" id="513052"/>
    <lineage>
        <taxon>Bacteria</taxon>
        <taxon>Pseudomonadati</taxon>
        <taxon>Pseudomonadota</taxon>
        <taxon>Betaproteobacteria</taxon>
        <taxon>Burkholderiales</taxon>
        <taxon>Burkholderiaceae</taxon>
        <taxon>Burkholderia</taxon>
        <taxon>Burkholderia cepacia complex</taxon>
    </lineage>
</organism>
<reference evidence="8 9" key="1">
    <citation type="journal article" date="2012" name="J. Bacteriol.">
        <title>Draft Genome Sequence Determination for Cystic Fibrosis and Chronic Granulomatous Disease Burkholderia multivorans Isolates.</title>
        <authorList>
            <person name="Varga J.J."/>
            <person name="Losada L."/>
            <person name="Zelazny A.M."/>
            <person name="Brinkac L."/>
            <person name="Harkins D."/>
            <person name="Radune D."/>
            <person name="Hostetler J."/>
            <person name="Sampaio E.P."/>
            <person name="Ronning C.M."/>
            <person name="Nierman W.C."/>
            <person name="Greenberg D.E."/>
            <person name="Holland S.M."/>
            <person name="Goldberg J.B."/>
        </authorList>
    </citation>
    <scope>NUCLEOTIDE SEQUENCE [LARGE SCALE GENOMIC DNA]</scope>
    <source>
        <strain evidence="8 9">CGD2</strain>
    </source>
</reference>
<dbReference type="PROSITE" id="PS51257">
    <property type="entry name" value="PROKAR_LIPOPROTEIN"/>
    <property type="match status" value="1"/>
</dbReference>
<comment type="similarity">
    <text evidence="2">Belongs to the phospholipase D family.</text>
</comment>
<evidence type="ECO:0000256" key="4">
    <source>
        <dbReference type="ARBA" id="ARBA00022801"/>
    </source>
</evidence>
<keyword evidence="4 8" id="KW-0378">Hydrolase</keyword>
<dbReference type="EC" id="3.1.4.4" evidence="3"/>
<dbReference type="GO" id="GO:0004630">
    <property type="term" value="F:phospholipase D activity"/>
    <property type="evidence" value="ECO:0007669"/>
    <property type="project" value="UniProtKB-EC"/>
</dbReference>
<feature type="domain" description="PLD phosphodiesterase" evidence="7">
    <location>
        <begin position="210"/>
        <end position="237"/>
    </location>
</feature>
<dbReference type="PANTHER" id="PTHR43856:SF1">
    <property type="entry name" value="MITOCHONDRIAL CARDIOLIPIN HYDROLASE"/>
    <property type="match status" value="1"/>
</dbReference>
<evidence type="ECO:0000256" key="6">
    <source>
        <dbReference type="ARBA" id="ARBA00023098"/>
    </source>
</evidence>
<dbReference type="CDD" id="cd09170">
    <property type="entry name" value="PLDc_Nuc"/>
    <property type="match status" value="1"/>
</dbReference>
<dbReference type="Pfam" id="PF13091">
    <property type="entry name" value="PLDc_2"/>
    <property type="match status" value="1"/>
</dbReference>
<dbReference type="PROSITE" id="PS50035">
    <property type="entry name" value="PLD"/>
    <property type="match status" value="1"/>
</dbReference>
<dbReference type="GO" id="GO:0006793">
    <property type="term" value="P:phosphorus metabolic process"/>
    <property type="evidence" value="ECO:0007669"/>
    <property type="project" value="UniProtKB-ARBA"/>
</dbReference>
<evidence type="ECO:0000259" key="7">
    <source>
        <dbReference type="PROSITE" id="PS50035"/>
    </source>
</evidence>
<keyword evidence="6" id="KW-0443">Lipid metabolism</keyword>
<dbReference type="Gene3D" id="3.30.870.10">
    <property type="entry name" value="Endonuclease Chain A"/>
    <property type="match status" value="1"/>
</dbReference>